<comment type="similarity">
    <text evidence="1 3">Belongs to the sulfotransferase 1 family.</text>
</comment>
<keyword evidence="6" id="KW-1185">Reference proteome</keyword>
<sequence>MELAKVSDSNSPSEVALSYDSHSDLLSKLPRREFLSHDLVFYKNYWFYPHFLEPIIHLQDSFRARPGDTILASNPKVGNHPLLTHHPQQLVPFIEFPSNTNVTNVETLPSPRLLATHIPLSLLPESIRSEGSRIIYICRDPKDAVHGHAIDLDKAFNMFSEGSWLYGPFWNHCLEYWKGSIERPDVVLFLRYEEVMSDPVKYVKRIATFLGVPFSIEEEDFGVPEEVVKLCSFKMLSGLKVNQIGELSRNQSGDMVYEKSAYFRSGKVGDWVNHMSEEMASRLDHIMEEKLEGSGLTL</sequence>
<reference evidence="5" key="1">
    <citation type="submission" date="2020-07" db="EMBL/GenBank/DDBJ databases">
        <title>Genome sequence and genetic diversity analysis of an under-domesticated orphan crop, white fonio (Digitaria exilis).</title>
        <authorList>
            <person name="Bennetzen J.L."/>
            <person name="Chen S."/>
            <person name="Ma X."/>
            <person name="Wang X."/>
            <person name="Yssel A.E.J."/>
            <person name="Chaluvadi S.R."/>
            <person name="Johnson M."/>
            <person name="Gangashetty P."/>
            <person name="Hamidou F."/>
            <person name="Sanogo M.D."/>
            <person name="Zwaenepoel A."/>
            <person name="Wallace J."/>
            <person name="Van De Peer Y."/>
            <person name="Van Deynze A."/>
        </authorList>
    </citation>
    <scope>NUCLEOTIDE SEQUENCE</scope>
    <source>
        <tissue evidence="5">Leaves</tissue>
    </source>
</reference>
<evidence type="ECO:0000259" key="4">
    <source>
        <dbReference type="Pfam" id="PF00685"/>
    </source>
</evidence>
<proteinExistence type="inferred from homology"/>
<evidence type="ECO:0000256" key="2">
    <source>
        <dbReference type="ARBA" id="ARBA00022679"/>
    </source>
</evidence>
<dbReference type="Gene3D" id="3.40.50.300">
    <property type="entry name" value="P-loop containing nucleotide triphosphate hydrolases"/>
    <property type="match status" value="1"/>
</dbReference>
<organism evidence="5 6">
    <name type="scientific">Digitaria exilis</name>
    <dbReference type="NCBI Taxonomy" id="1010633"/>
    <lineage>
        <taxon>Eukaryota</taxon>
        <taxon>Viridiplantae</taxon>
        <taxon>Streptophyta</taxon>
        <taxon>Embryophyta</taxon>
        <taxon>Tracheophyta</taxon>
        <taxon>Spermatophyta</taxon>
        <taxon>Magnoliopsida</taxon>
        <taxon>Liliopsida</taxon>
        <taxon>Poales</taxon>
        <taxon>Poaceae</taxon>
        <taxon>PACMAD clade</taxon>
        <taxon>Panicoideae</taxon>
        <taxon>Panicodae</taxon>
        <taxon>Paniceae</taxon>
        <taxon>Anthephorinae</taxon>
        <taxon>Digitaria</taxon>
    </lineage>
</organism>
<dbReference type="Pfam" id="PF00685">
    <property type="entry name" value="Sulfotransfer_1"/>
    <property type="match status" value="1"/>
</dbReference>
<dbReference type="AlphaFoldDB" id="A0A835BUK3"/>
<dbReference type="SUPFAM" id="SSF52540">
    <property type="entry name" value="P-loop containing nucleoside triphosphate hydrolases"/>
    <property type="match status" value="1"/>
</dbReference>
<name>A0A835BUK3_9POAL</name>
<dbReference type="InterPro" id="IPR000863">
    <property type="entry name" value="Sulfotransferase_dom"/>
</dbReference>
<evidence type="ECO:0000256" key="1">
    <source>
        <dbReference type="ARBA" id="ARBA00005771"/>
    </source>
</evidence>
<dbReference type="EMBL" id="JACEFO010001753">
    <property type="protein sequence ID" value="KAF8711335.1"/>
    <property type="molecule type" value="Genomic_DNA"/>
</dbReference>
<dbReference type="Proteomes" id="UP000636709">
    <property type="component" value="Unassembled WGS sequence"/>
</dbReference>
<evidence type="ECO:0000313" key="6">
    <source>
        <dbReference type="Proteomes" id="UP000636709"/>
    </source>
</evidence>
<dbReference type="EC" id="2.8.2.-" evidence="3"/>
<keyword evidence="2 3" id="KW-0808">Transferase</keyword>
<dbReference type="GO" id="GO:0008146">
    <property type="term" value="F:sulfotransferase activity"/>
    <property type="evidence" value="ECO:0007669"/>
    <property type="project" value="InterPro"/>
</dbReference>
<dbReference type="OrthoDB" id="205623at2759"/>
<dbReference type="PANTHER" id="PTHR11783">
    <property type="entry name" value="SULFOTRANSFERASE SULT"/>
    <property type="match status" value="1"/>
</dbReference>
<dbReference type="InterPro" id="IPR027417">
    <property type="entry name" value="P-loop_NTPase"/>
</dbReference>
<gene>
    <name evidence="5" type="ORF">HU200_029363</name>
</gene>
<feature type="domain" description="Sulfotransferase" evidence="4">
    <location>
        <begin position="76"/>
        <end position="295"/>
    </location>
</feature>
<evidence type="ECO:0000256" key="3">
    <source>
        <dbReference type="RuleBase" id="RU361155"/>
    </source>
</evidence>
<accession>A0A835BUK3</accession>
<evidence type="ECO:0000313" key="5">
    <source>
        <dbReference type="EMBL" id="KAF8711335.1"/>
    </source>
</evidence>
<comment type="caution">
    <text evidence="5">The sequence shown here is derived from an EMBL/GenBank/DDBJ whole genome shotgun (WGS) entry which is preliminary data.</text>
</comment>
<protein>
    <recommendedName>
        <fullName evidence="3">Sulfotransferase</fullName>
        <ecNumber evidence="3">2.8.2.-</ecNumber>
    </recommendedName>
</protein>